<protein>
    <recommendedName>
        <fullName evidence="3">Sulfotransferase domain protein</fullName>
    </recommendedName>
</protein>
<evidence type="ECO:0008006" key="3">
    <source>
        <dbReference type="Google" id="ProtNLM"/>
    </source>
</evidence>
<dbReference type="AlphaFoldDB" id="A0A447GKS7"/>
<dbReference type="InterPro" id="IPR052736">
    <property type="entry name" value="Stf3_sulfotransferase"/>
</dbReference>
<accession>A0A447GKS7</accession>
<proteinExistence type="predicted"/>
<reference evidence="2" key="1">
    <citation type="submission" date="2018-02" db="EMBL/GenBank/DDBJ databases">
        <authorList>
            <person name="Seth-Smith MB H."/>
            <person name="Seth-Smith H."/>
        </authorList>
    </citation>
    <scope>NUCLEOTIDE SEQUENCE [LARGE SCALE GENOMIC DNA]</scope>
</reference>
<evidence type="ECO:0000313" key="2">
    <source>
        <dbReference type="Proteomes" id="UP000269998"/>
    </source>
</evidence>
<dbReference type="KEGG" id="mbai:MB901379_04721"/>
<gene>
    <name evidence="1" type="ORF">MB901379_04721</name>
</gene>
<sequence>MRLDLLPATASTVSVISRRRTGDPVDFAGQGAQPIGDIDFDDLTSPTLTDVQRQVLKFTESKHVEFDVDRMLAEAFDQAGVTEGLDDADGFGQRLAAHVTAIEGDGGLTQLARSSLRQRVVRLLRNRLSLSDLVKRYPEIESIPIEQPFVVVGMPRSGTTHLVNLIATDPRRRALPYWESQEPLPARGQGPDGAGMDPRYLRTRAEHDALMNTAPAVAAMHDRFPEAIEEEIELLDLDMASYVLEWHARVPDWRDYYLGLDQRRHYAYLRKVLQALTFLRGPRTWVLKSPQHCEQLGALMATFPDATVAFTHRDPAAVIQSAITMMAYSDRLRRTSIDPEWLVDYWSDRVHRLLRALVRDRDMVPAERSIDIDFHQLNGNEMPVLEELYRRGGVELTPQACRHFQQYLDGNPRGKHGRIRYDLQRHFGVSANTLRKRFDFYFDRFDVRAE</sequence>
<dbReference type="Gene3D" id="3.40.50.300">
    <property type="entry name" value="P-loop containing nucleotide triphosphate hydrolases"/>
    <property type="match status" value="1"/>
</dbReference>
<dbReference type="PANTHER" id="PTHR36451">
    <property type="entry name" value="PAPS-DEPENDENT SULFOTRANSFERASE STF3"/>
    <property type="match status" value="1"/>
</dbReference>
<name>A0A447GKS7_9MYCO</name>
<dbReference type="Proteomes" id="UP000269998">
    <property type="component" value="Chromosome"/>
</dbReference>
<dbReference type="Pfam" id="PF13469">
    <property type="entry name" value="Sulfotransfer_3"/>
    <property type="match status" value="1"/>
</dbReference>
<dbReference type="SUPFAM" id="SSF52540">
    <property type="entry name" value="P-loop containing nucleoside triphosphate hydrolases"/>
    <property type="match status" value="1"/>
</dbReference>
<keyword evidence="2" id="KW-1185">Reference proteome</keyword>
<dbReference type="OrthoDB" id="9777890at2"/>
<dbReference type="InterPro" id="IPR027417">
    <property type="entry name" value="P-loop_NTPase"/>
</dbReference>
<organism evidence="1 2">
    <name type="scientific">Mycobacterium basiliense</name>
    <dbReference type="NCBI Taxonomy" id="2094119"/>
    <lineage>
        <taxon>Bacteria</taxon>
        <taxon>Bacillati</taxon>
        <taxon>Actinomycetota</taxon>
        <taxon>Actinomycetes</taxon>
        <taxon>Mycobacteriales</taxon>
        <taxon>Mycobacteriaceae</taxon>
        <taxon>Mycobacterium</taxon>
    </lineage>
</organism>
<dbReference type="PANTHER" id="PTHR36451:SF1">
    <property type="entry name" value="OMEGA-HYDROXY-BETA-DIHYDROMENAQUINONE-9 SULFOTRANSFERASE STF3"/>
    <property type="match status" value="1"/>
</dbReference>
<evidence type="ECO:0000313" key="1">
    <source>
        <dbReference type="EMBL" id="VDM91107.1"/>
    </source>
</evidence>
<dbReference type="EMBL" id="LR130759">
    <property type="protein sequence ID" value="VDM91107.1"/>
    <property type="molecule type" value="Genomic_DNA"/>
</dbReference>